<feature type="domain" description="C2" evidence="3">
    <location>
        <begin position="183"/>
        <end position="308"/>
    </location>
</feature>
<dbReference type="WBParaSite" id="PSAMB.scaffold219size64458.g3427.t1">
    <property type="protein sequence ID" value="PSAMB.scaffold219size64458.g3427.t1"/>
    <property type="gene ID" value="PSAMB.scaffold219size64458.g3427"/>
</dbReference>
<dbReference type="CDD" id="cd00276">
    <property type="entry name" value="C2B_Synaptotagmin"/>
    <property type="match status" value="1"/>
</dbReference>
<dbReference type="InterPro" id="IPR035892">
    <property type="entry name" value="C2_domain_sf"/>
</dbReference>
<evidence type="ECO:0000313" key="4">
    <source>
        <dbReference type="Proteomes" id="UP000887566"/>
    </source>
</evidence>
<feature type="transmembrane region" description="Helical" evidence="2">
    <location>
        <begin position="20"/>
        <end position="40"/>
    </location>
</feature>
<dbReference type="SUPFAM" id="SSF49562">
    <property type="entry name" value="C2 domain (Calcium/lipid-binding domain, CaLB)"/>
    <property type="match status" value="2"/>
</dbReference>
<dbReference type="GO" id="GO:0005544">
    <property type="term" value="F:calcium-dependent phospholipid binding"/>
    <property type="evidence" value="ECO:0007669"/>
    <property type="project" value="TreeGrafter"/>
</dbReference>
<organism evidence="4 5">
    <name type="scientific">Plectus sambesii</name>
    <dbReference type="NCBI Taxonomy" id="2011161"/>
    <lineage>
        <taxon>Eukaryota</taxon>
        <taxon>Metazoa</taxon>
        <taxon>Ecdysozoa</taxon>
        <taxon>Nematoda</taxon>
        <taxon>Chromadorea</taxon>
        <taxon>Plectida</taxon>
        <taxon>Plectina</taxon>
        <taxon>Plectoidea</taxon>
        <taxon>Plectidae</taxon>
        <taxon>Plectus</taxon>
    </lineage>
</organism>
<feature type="compositionally biased region" description="Acidic residues" evidence="1">
    <location>
        <begin position="75"/>
        <end position="90"/>
    </location>
</feature>
<feature type="domain" description="C2" evidence="3">
    <location>
        <begin position="322"/>
        <end position="467"/>
    </location>
</feature>
<keyword evidence="2" id="KW-0472">Membrane</keyword>
<dbReference type="Proteomes" id="UP000887566">
    <property type="component" value="Unplaced"/>
</dbReference>
<protein>
    <submittedName>
        <fullName evidence="5">C2 domain-containing protein</fullName>
    </submittedName>
</protein>
<dbReference type="PROSITE" id="PS50004">
    <property type="entry name" value="C2"/>
    <property type="match status" value="2"/>
</dbReference>
<name>A0A914VPG5_9BILA</name>
<feature type="region of interest" description="Disordered" evidence="1">
    <location>
        <begin position="75"/>
        <end position="95"/>
    </location>
</feature>
<dbReference type="Gene3D" id="2.60.40.150">
    <property type="entry name" value="C2 domain"/>
    <property type="match status" value="2"/>
</dbReference>
<keyword evidence="2" id="KW-0812">Transmembrane</keyword>
<reference evidence="5" key="1">
    <citation type="submission" date="2022-11" db="UniProtKB">
        <authorList>
            <consortium name="WormBaseParasite"/>
        </authorList>
    </citation>
    <scope>IDENTIFICATION</scope>
</reference>
<evidence type="ECO:0000256" key="1">
    <source>
        <dbReference type="SAM" id="MobiDB-lite"/>
    </source>
</evidence>
<dbReference type="GO" id="GO:0005509">
    <property type="term" value="F:calcium ion binding"/>
    <property type="evidence" value="ECO:0007669"/>
    <property type="project" value="TreeGrafter"/>
</dbReference>
<dbReference type="GO" id="GO:0000149">
    <property type="term" value="F:SNARE binding"/>
    <property type="evidence" value="ECO:0007669"/>
    <property type="project" value="TreeGrafter"/>
</dbReference>
<dbReference type="PANTHER" id="PTHR10024:SF376">
    <property type="entry name" value="C2 DOMAIN-CONTAINING PROTEIN"/>
    <property type="match status" value="1"/>
</dbReference>
<keyword evidence="2" id="KW-1133">Transmembrane helix</keyword>
<dbReference type="AlphaFoldDB" id="A0A914VPG5"/>
<evidence type="ECO:0000256" key="2">
    <source>
        <dbReference type="SAM" id="Phobius"/>
    </source>
</evidence>
<dbReference type="GO" id="GO:0001786">
    <property type="term" value="F:phosphatidylserine binding"/>
    <property type="evidence" value="ECO:0007669"/>
    <property type="project" value="TreeGrafter"/>
</dbReference>
<dbReference type="GO" id="GO:0030276">
    <property type="term" value="F:clathrin binding"/>
    <property type="evidence" value="ECO:0007669"/>
    <property type="project" value="TreeGrafter"/>
</dbReference>
<dbReference type="PANTHER" id="PTHR10024">
    <property type="entry name" value="SYNAPTOTAGMIN"/>
    <property type="match status" value="1"/>
</dbReference>
<dbReference type="SMART" id="SM00239">
    <property type="entry name" value="C2"/>
    <property type="match status" value="2"/>
</dbReference>
<dbReference type="GO" id="GO:0017156">
    <property type="term" value="P:calcium-ion regulated exocytosis"/>
    <property type="evidence" value="ECO:0007669"/>
    <property type="project" value="TreeGrafter"/>
</dbReference>
<evidence type="ECO:0000259" key="3">
    <source>
        <dbReference type="PROSITE" id="PS50004"/>
    </source>
</evidence>
<dbReference type="GO" id="GO:0070382">
    <property type="term" value="C:exocytic vesicle"/>
    <property type="evidence" value="ECO:0007669"/>
    <property type="project" value="TreeGrafter"/>
</dbReference>
<accession>A0A914VPG5</accession>
<evidence type="ECO:0000313" key="5">
    <source>
        <dbReference type="WBParaSite" id="PSAMB.scaffold219size64458.g3427.t1"/>
    </source>
</evidence>
<proteinExistence type="predicted"/>
<sequence>MGIEDRFYSNRGASGYSPTTLLVGGVTLFVLVAMVAIFAYRRKNRLNWYDRNLLEIAESSPQYVRCKPKRMDTFEEESVVDEDEEQEESDVVSTRYQSHGSLVPISRGRKQSRIISVALPTSQPAVKVQQSVPEGDLTGIFTVPRAHNQSSSMFRNPNESQFDRGLYELRQDSTASCEEPVGQCGSLKLAIHLDVNLNLLTVVLKQAADLQTPRQDGPPNPYCRVTLGLPEPGAHQQTQQSRIYKKTRSPEMNDEFFFDVPNGQLNQCKLEVLVYDFDQFSVDECVGYCWLTLGRLEISTLAEAPTIFWAEVLPVQDPDGEGFGEILFSLTYLSKAQRLTVNIFKARNLSADEAIEQPGSGVRICPASSIDLTAIRVSLLSNSEKRLKRKKTSSKKNTLNPTFNESLTFSVPKNTLCDVILEFEAIHEYGTFGMGSKVLGKLELPIHTCKELWRAIIREEKTQARWYPLEKP</sequence>
<dbReference type="InterPro" id="IPR000008">
    <property type="entry name" value="C2_dom"/>
</dbReference>
<dbReference type="GO" id="GO:0005886">
    <property type="term" value="C:plasma membrane"/>
    <property type="evidence" value="ECO:0007669"/>
    <property type="project" value="TreeGrafter"/>
</dbReference>
<keyword evidence="4" id="KW-1185">Reference proteome</keyword>
<dbReference type="Pfam" id="PF00168">
    <property type="entry name" value="C2"/>
    <property type="match status" value="2"/>
</dbReference>